<dbReference type="PANTHER" id="PTHR30026:SF20">
    <property type="entry name" value="OUTER MEMBRANE PROTEIN TOLC"/>
    <property type="match status" value="1"/>
</dbReference>
<organism evidence="6 7">
    <name type="scientific">Cupriavidus malaysiensis</name>
    <dbReference type="NCBI Taxonomy" id="367825"/>
    <lineage>
        <taxon>Bacteria</taxon>
        <taxon>Pseudomonadati</taxon>
        <taxon>Pseudomonadota</taxon>
        <taxon>Betaproteobacteria</taxon>
        <taxon>Burkholderiales</taxon>
        <taxon>Burkholderiaceae</taxon>
        <taxon>Cupriavidus</taxon>
    </lineage>
</organism>
<keyword evidence="4" id="KW-0472">Membrane</keyword>
<reference evidence="6 7" key="1">
    <citation type="submission" date="2016-10" db="EMBL/GenBank/DDBJ databases">
        <title>Complete genome sequences of three Cupriavidus strains isolated from various Malaysian environments.</title>
        <authorList>
            <person name="Abdullah A.A.-A."/>
            <person name="Shafie N.A.H."/>
            <person name="Lau N.S."/>
        </authorList>
    </citation>
    <scope>NUCLEOTIDE SEQUENCE [LARGE SCALE GENOMIC DNA]</scope>
    <source>
        <strain evidence="6 7">USMAA1020</strain>
    </source>
</reference>
<dbReference type="SUPFAM" id="SSF56954">
    <property type="entry name" value="Outer membrane efflux proteins (OEP)"/>
    <property type="match status" value="1"/>
</dbReference>
<dbReference type="EMBL" id="CP017755">
    <property type="protein sequence ID" value="AOZ10873.1"/>
    <property type="molecule type" value="Genomic_DNA"/>
</dbReference>
<keyword evidence="3" id="KW-0812">Transmembrane</keyword>
<dbReference type="RefSeq" id="WP_071022518.1">
    <property type="nucleotide sequence ID" value="NZ_CP017755.1"/>
</dbReference>
<keyword evidence="5" id="KW-0998">Cell outer membrane</keyword>
<dbReference type="PANTHER" id="PTHR30026">
    <property type="entry name" value="OUTER MEMBRANE PROTEIN TOLC"/>
    <property type="match status" value="1"/>
</dbReference>
<evidence type="ECO:0000256" key="3">
    <source>
        <dbReference type="ARBA" id="ARBA00022692"/>
    </source>
</evidence>
<protein>
    <submittedName>
        <fullName evidence="6">Metal transporter</fullName>
    </submittedName>
</protein>
<evidence type="ECO:0000256" key="2">
    <source>
        <dbReference type="ARBA" id="ARBA00022452"/>
    </source>
</evidence>
<evidence type="ECO:0000313" key="6">
    <source>
        <dbReference type="EMBL" id="AOZ10873.1"/>
    </source>
</evidence>
<name>A0ABM6FG06_9BURK</name>
<comment type="subcellular location">
    <subcellularLocation>
        <location evidence="1">Cell outer membrane</location>
    </subcellularLocation>
</comment>
<dbReference type="Gene3D" id="1.20.1600.10">
    <property type="entry name" value="Outer membrane efflux proteins (OEP)"/>
    <property type="match status" value="1"/>
</dbReference>
<evidence type="ECO:0000256" key="5">
    <source>
        <dbReference type="ARBA" id="ARBA00023237"/>
    </source>
</evidence>
<keyword evidence="7" id="KW-1185">Reference proteome</keyword>
<proteinExistence type="predicted"/>
<dbReference type="InterPro" id="IPR051906">
    <property type="entry name" value="TolC-like"/>
</dbReference>
<evidence type="ECO:0000256" key="1">
    <source>
        <dbReference type="ARBA" id="ARBA00004442"/>
    </source>
</evidence>
<evidence type="ECO:0000256" key="4">
    <source>
        <dbReference type="ARBA" id="ARBA00023136"/>
    </source>
</evidence>
<keyword evidence="2" id="KW-1134">Transmembrane beta strand</keyword>
<dbReference type="Proteomes" id="UP000177515">
    <property type="component" value="Chromosome 2"/>
</dbReference>
<accession>A0ABM6FG06</accession>
<evidence type="ECO:0000313" key="7">
    <source>
        <dbReference type="Proteomes" id="UP000177515"/>
    </source>
</evidence>
<sequence length="398" mass="42661">MAWAQAAAAWLPEEAAVREAVRQAPDVQAAEAAREAMLARAGGIRAGNAETVLRTTAQGRRVRDPSDRFAEGQLLLERPLRLWGKSGADADLADVTEQAGRLAAMDARHEASRQVLALWFAALRAQQARAAAQAADVLAAELARVTERRLRAGDAARLDHELSLAERARTTAALAAARAAEASAQAELRARFPELGVPAALVATPALPDMPAEPAAQLRNQYLLGSHEFLLAQAQELQAQRQARRIDLERHPDPTVGVFVTIERGGAERIAGVSVSMPLGSAARRSNAAAAAADAEGAARRRLAVERKVGAEFEQLYHALQGKRSAAEAQAQALALQRSAAARSGRAYAEGEAGLTELLVVRRNLADSEQAERLARVDALEADTRLQLDLHRLWDFDD</sequence>
<gene>
    <name evidence="6" type="ORF">BKK80_27870</name>
</gene>